<evidence type="ECO:0000256" key="1">
    <source>
        <dbReference type="SAM" id="SignalP"/>
    </source>
</evidence>
<evidence type="ECO:0000313" key="2">
    <source>
        <dbReference type="EMBL" id="MBD3323109.1"/>
    </source>
</evidence>
<comment type="caution">
    <text evidence="2">The sequence shown here is derived from an EMBL/GenBank/DDBJ whole genome shotgun (WGS) entry which is preliminary data.</text>
</comment>
<dbReference type="Proteomes" id="UP000649604">
    <property type="component" value="Unassembled WGS sequence"/>
</dbReference>
<evidence type="ECO:0000313" key="3">
    <source>
        <dbReference type="Proteomes" id="UP000649604"/>
    </source>
</evidence>
<accession>A0A9D5JRV4</accession>
<sequence length="430" mass="49901">MVNHAMRSLFVLVLLCIMTVCYGSQSDALDNLEVDVSGRINGATHSPPQDSEYKQFEGVIRLDLIYTMDLLDYFWLKLNPRLQFDSEHTSEGGIDDITDNEDTRRSIDLREGFLEYRSRRFDYFLGKRIFSLGKADYFNPSDKINPKDYTDFLDTTKIGVFATGFEAQFGTRSSLDAYLIPFFTKSRVYLTDHRWAILPPESASLADLIQEDLPSKDGENIQAVFRYKAYLTNLDVALVYLRNIDDIPVFLARTQESISQEYRRENIFSVNASTTYGNVEFHGEIAYYNVEEEVFGAFLQYVVGINYFTQDRFFQKELEFIGEYLNGVDTQDPNDQVLVEEAFDLTRTFENSLFFRAEYSATDFSTITFTDLFLCSTTELNNVVRLEYIYNPNDQMNVKLGADMIWGENGTLLEQFEDNDRIWAEVEFFF</sequence>
<proteinExistence type="predicted"/>
<dbReference type="AlphaFoldDB" id="A0A9D5JRV4"/>
<gene>
    <name evidence="2" type="ORF">GF339_00910</name>
</gene>
<feature type="chain" id="PRO_5038426541" description="Porin" evidence="1">
    <location>
        <begin position="24"/>
        <end position="430"/>
    </location>
</feature>
<feature type="signal peptide" evidence="1">
    <location>
        <begin position="1"/>
        <end position="23"/>
    </location>
</feature>
<dbReference type="EMBL" id="WJJP01000024">
    <property type="protein sequence ID" value="MBD3323109.1"/>
    <property type="molecule type" value="Genomic_DNA"/>
</dbReference>
<name>A0A9D5JRV4_9BACT</name>
<evidence type="ECO:0008006" key="4">
    <source>
        <dbReference type="Google" id="ProtNLM"/>
    </source>
</evidence>
<reference evidence="2" key="1">
    <citation type="submission" date="2019-11" db="EMBL/GenBank/DDBJ databases">
        <title>Microbial mats filling the niche in hypersaline microbial mats.</title>
        <authorList>
            <person name="Wong H.L."/>
            <person name="Macleod F.I."/>
            <person name="White R.A. III"/>
            <person name="Burns B.P."/>
        </authorList>
    </citation>
    <scope>NUCLEOTIDE SEQUENCE</scope>
    <source>
        <strain evidence="2">Rbin_158</strain>
    </source>
</reference>
<protein>
    <recommendedName>
        <fullName evidence="4">Porin</fullName>
    </recommendedName>
</protein>
<organism evidence="2 3">
    <name type="scientific">candidate division KSB3 bacterium</name>
    <dbReference type="NCBI Taxonomy" id="2044937"/>
    <lineage>
        <taxon>Bacteria</taxon>
        <taxon>candidate division KSB3</taxon>
    </lineage>
</organism>
<keyword evidence="1" id="KW-0732">Signal</keyword>